<dbReference type="Proteomes" id="UP001249851">
    <property type="component" value="Unassembled WGS sequence"/>
</dbReference>
<reference evidence="1" key="1">
    <citation type="journal article" date="2023" name="G3 (Bethesda)">
        <title>Whole genome assembly and annotation of the endangered Caribbean coral Acropora cervicornis.</title>
        <authorList>
            <person name="Selwyn J.D."/>
            <person name="Vollmer S.V."/>
        </authorList>
    </citation>
    <scope>NUCLEOTIDE SEQUENCE</scope>
    <source>
        <strain evidence="1">K2</strain>
    </source>
</reference>
<evidence type="ECO:0000313" key="2">
    <source>
        <dbReference type="Proteomes" id="UP001249851"/>
    </source>
</evidence>
<organism evidence="1 2">
    <name type="scientific">Acropora cervicornis</name>
    <name type="common">Staghorn coral</name>
    <dbReference type="NCBI Taxonomy" id="6130"/>
    <lineage>
        <taxon>Eukaryota</taxon>
        <taxon>Metazoa</taxon>
        <taxon>Cnidaria</taxon>
        <taxon>Anthozoa</taxon>
        <taxon>Hexacorallia</taxon>
        <taxon>Scleractinia</taxon>
        <taxon>Astrocoeniina</taxon>
        <taxon>Acroporidae</taxon>
        <taxon>Acropora</taxon>
    </lineage>
</organism>
<dbReference type="AlphaFoldDB" id="A0AAD9Q9U1"/>
<keyword evidence="2" id="KW-1185">Reference proteome</keyword>
<evidence type="ECO:0000313" key="1">
    <source>
        <dbReference type="EMBL" id="KAK2557259.1"/>
    </source>
</evidence>
<dbReference type="EMBL" id="JARQWQ010000051">
    <property type="protein sequence ID" value="KAK2557259.1"/>
    <property type="molecule type" value="Genomic_DNA"/>
</dbReference>
<protein>
    <submittedName>
        <fullName evidence="1">Uncharacterized protein</fullName>
    </submittedName>
</protein>
<comment type="caution">
    <text evidence="1">The sequence shown here is derived from an EMBL/GenBank/DDBJ whole genome shotgun (WGS) entry which is preliminary data.</text>
</comment>
<gene>
    <name evidence="1" type="ORF">P5673_020751</name>
</gene>
<name>A0AAD9Q9U1_ACRCE</name>
<proteinExistence type="predicted"/>
<sequence length="230" mass="26169">METVASLKIVVFPNVEDKLQTTDKKCFLSASTSLLCKSTLTASLFDKQTRNDQRIDLRNLPEEPKNAKKRRQFSCPNIIDFSTLKSYQEIQPVHKPKRIFNGFFPSRVRSINAGLPSANRDVQEVIFEELVPNPNAPPCQEGVVLSRTTTNCSFRSEPITIPNYYDPRLSPRLPRKQETRRVVYSVRNGSLSPWVDRYKLKQKSISTSSNMEVKNKACATGKPSVRGFSR</sequence>
<accession>A0AAD9Q9U1</accession>
<reference evidence="1" key="2">
    <citation type="journal article" date="2023" name="Science">
        <title>Genomic signatures of disease resistance in endangered staghorn corals.</title>
        <authorList>
            <person name="Vollmer S.V."/>
            <person name="Selwyn J.D."/>
            <person name="Despard B.A."/>
            <person name="Roesel C.L."/>
        </authorList>
    </citation>
    <scope>NUCLEOTIDE SEQUENCE</scope>
    <source>
        <strain evidence="1">K2</strain>
    </source>
</reference>